<evidence type="ECO:0000313" key="2">
    <source>
        <dbReference type="Proteomes" id="UP001177260"/>
    </source>
</evidence>
<organism evidence="1 2">
    <name type="scientific">Aspergillus melleus</name>
    <dbReference type="NCBI Taxonomy" id="138277"/>
    <lineage>
        <taxon>Eukaryota</taxon>
        <taxon>Fungi</taxon>
        <taxon>Dikarya</taxon>
        <taxon>Ascomycota</taxon>
        <taxon>Pezizomycotina</taxon>
        <taxon>Eurotiomycetes</taxon>
        <taxon>Eurotiomycetidae</taxon>
        <taxon>Eurotiales</taxon>
        <taxon>Aspergillaceae</taxon>
        <taxon>Aspergillus</taxon>
        <taxon>Aspergillus subgen. Circumdati</taxon>
    </lineage>
</organism>
<accession>A0ACC3B2F0</accession>
<name>A0ACC3B2F0_9EURO</name>
<gene>
    <name evidence="1" type="ORF">N8T08_005695</name>
</gene>
<proteinExistence type="predicted"/>
<dbReference type="Proteomes" id="UP001177260">
    <property type="component" value="Unassembled WGS sequence"/>
</dbReference>
<keyword evidence="2" id="KW-1185">Reference proteome</keyword>
<sequence>MAAGASMTKSVCEERSTKLCIQEGKKPCPAEVYRVLTNTLYACSRTEQLSGGLMNYVYRGVLAHPLEDGRETIIVKHGEEAAAVNPAFKLNTGRFDTEQVLLGALNGGHLPGDKTSIAVKTPLLYHYDRQHRVLVIEDFRDNQRLLDLLVLRKLPLAEYATGFALGGWLRSFHRWATVEGTSNQGASSVAMNGTMRETMATTKFRAILRNCDAFPHIIGDRRSRILDYATAALQQDRGESGIIHGDFTPRNILVCTRASQIPALGVVDWETCHYGPRLHDLGHFIAHVSVAGRMNGDDTCNGMVRGVIDGYGYDSLSEDLAFHVAVLVGIGYFSWDYVLYGSSYTPELANDMVRFAADLVINGREKNRSWFERTALGFMFDHVRVE</sequence>
<reference evidence="1 2" key="1">
    <citation type="journal article" date="2023" name="ACS Omega">
        <title>Identification of the Neoaspergillic Acid Biosynthesis Gene Cluster by Establishing an In Vitro CRISPR-Ribonucleoprotein Genetic System in Aspergillus melleus.</title>
        <authorList>
            <person name="Yuan B."/>
            <person name="Grau M.F."/>
            <person name="Murata R.M."/>
            <person name="Torok T."/>
            <person name="Venkateswaran K."/>
            <person name="Stajich J.E."/>
            <person name="Wang C.C.C."/>
        </authorList>
    </citation>
    <scope>NUCLEOTIDE SEQUENCE [LARGE SCALE GENOMIC DNA]</scope>
    <source>
        <strain evidence="1 2">IMV 1140</strain>
    </source>
</reference>
<comment type="caution">
    <text evidence="1">The sequence shown here is derived from an EMBL/GenBank/DDBJ whole genome shotgun (WGS) entry which is preliminary data.</text>
</comment>
<evidence type="ECO:0000313" key="1">
    <source>
        <dbReference type="EMBL" id="KAK1144282.1"/>
    </source>
</evidence>
<dbReference type="EMBL" id="JAOPJF010000032">
    <property type="protein sequence ID" value="KAK1144282.1"/>
    <property type="molecule type" value="Genomic_DNA"/>
</dbReference>
<protein>
    <submittedName>
        <fullName evidence="1">Uncharacterized protein</fullName>
    </submittedName>
</protein>